<keyword evidence="4" id="KW-0547">Nucleotide-binding</keyword>
<comment type="caution">
    <text evidence="13">The sequence shown here is derived from an EMBL/GenBank/DDBJ whole genome shotgun (WGS) entry which is preliminary data.</text>
</comment>
<evidence type="ECO:0000256" key="9">
    <source>
        <dbReference type="ARBA" id="ARBA00031194"/>
    </source>
</evidence>
<dbReference type="InterPro" id="IPR006195">
    <property type="entry name" value="aa-tRNA-synth_II"/>
</dbReference>
<dbReference type="Gene3D" id="3.30.930.10">
    <property type="entry name" value="Bira Bifunctional Protein, Domain 2"/>
    <property type="match status" value="1"/>
</dbReference>
<dbReference type="GO" id="GO:0000049">
    <property type="term" value="F:tRNA binding"/>
    <property type="evidence" value="ECO:0007669"/>
    <property type="project" value="InterPro"/>
</dbReference>
<evidence type="ECO:0000256" key="8">
    <source>
        <dbReference type="ARBA" id="ARBA00023146"/>
    </source>
</evidence>
<evidence type="ECO:0000256" key="5">
    <source>
        <dbReference type="ARBA" id="ARBA00022840"/>
    </source>
</evidence>
<evidence type="ECO:0000259" key="12">
    <source>
        <dbReference type="PROSITE" id="PS51447"/>
    </source>
</evidence>
<evidence type="ECO:0000256" key="7">
    <source>
        <dbReference type="ARBA" id="ARBA00022946"/>
    </source>
</evidence>
<keyword evidence="7" id="KW-0809">Transit peptide</keyword>
<dbReference type="EMBL" id="MHWS01000021">
    <property type="protein sequence ID" value="OHB11844.1"/>
    <property type="molecule type" value="Genomic_DNA"/>
</dbReference>
<evidence type="ECO:0000256" key="2">
    <source>
        <dbReference type="ARBA" id="ARBA00012814"/>
    </source>
</evidence>
<evidence type="ECO:0000256" key="6">
    <source>
        <dbReference type="ARBA" id="ARBA00022917"/>
    </source>
</evidence>
<reference evidence="13 14" key="1">
    <citation type="journal article" date="2016" name="Nat. Commun.">
        <title>Thousands of microbial genomes shed light on interconnected biogeochemical processes in an aquifer system.</title>
        <authorList>
            <person name="Anantharaman K."/>
            <person name="Brown C.T."/>
            <person name="Hug L.A."/>
            <person name="Sharon I."/>
            <person name="Castelle C.J."/>
            <person name="Probst A.J."/>
            <person name="Thomas B.C."/>
            <person name="Singh A."/>
            <person name="Wilkins M.J."/>
            <person name="Karaoz U."/>
            <person name="Brodie E.L."/>
            <person name="Williams K.H."/>
            <person name="Hubbard S.S."/>
            <person name="Banfield J.F."/>
        </authorList>
    </citation>
    <scope>NUCLEOTIDE SEQUENCE [LARGE SCALE GENOMIC DNA]</scope>
</reference>
<dbReference type="Proteomes" id="UP000177276">
    <property type="component" value="Unassembled WGS sequence"/>
</dbReference>
<keyword evidence="8" id="KW-0030">Aminoacyl-tRNA synthetase</keyword>
<evidence type="ECO:0000256" key="1">
    <source>
        <dbReference type="ARBA" id="ARBA00008226"/>
    </source>
</evidence>
<dbReference type="Pfam" id="PF03147">
    <property type="entry name" value="FDX-ACB"/>
    <property type="match status" value="1"/>
</dbReference>
<dbReference type="InterPro" id="IPR036690">
    <property type="entry name" value="Fdx_antiC-bd_sf"/>
</dbReference>
<dbReference type="GO" id="GO:0005737">
    <property type="term" value="C:cytoplasm"/>
    <property type="evidence" value="ECO:0007669"/>
    <property type="project" value="TreeGrafter"/>
</dbReference>
<feature type="domain" description="FDX-ACB" evidence="12">
    <location>
        <begin position="287"/>
        <end position="382"/>
    </location>
</feature>
<evidence type="ECO:0000259" key="11">
    <source>
        <dbReference type="PROSITE" id="PS50862"/>
    </source>
</evidence>
<dbReference type="PANTHER" id="PTHR11538:SF41">
    <property type="entry name" value="PHENYLALANINE--TRNA LIGASE, MITOCHONDRIAL"/>
    <property type="match status" value="1"/>
</dbReference>
<dbReference type="SUPFAM" id="SSF54991">
    <property type="entry name" value="Anticodon-binding domain of PheRS"/>
    <property type="match status" value="1"/>
</dbReference>
<dbReference type="GO" id="GO:0005524">
    <property type="term" value="F:ATP binding"/>
    <property type="evidence" value="ECO:0007669"/>
    <property type="project" value="UniProtKB-KW"/>
</dbReference>
<evidence type="ECO:0000313" key="13">
    <source>
        <dbReference type="EMBL" id="OHB11844.1"/>
    </source>
</evidence>
<dbReference type="GO" id="GO:0004826">
    <property type="term" value="F:phenylalanine-tRNA ligase activity"/>
    <property type="evidence" value="ECO:0007669"/>
    <property type="project" value="UniProtKB-EC"/>
</dbReference>
<evidence type="ECO:0000313" key="14">
    <source>
        <dbReference type="Proteomes" id="UP000177276"/>
    </source>
</evidence>
<dbReference type="PROSITE" id="PS50862">
    <property type="entry name" value="AA_TRNA_LIGASE_II"/>
    <property type="match status" value="1"/>
</dbReference>
<comment type="similarity">
    <text evidence="1">Belongs to the class-II aminoacyl-tRNA synthetase family.</text>
</comment>
<dbReference type="GO" id="GO:0006432">
    <property type="term" value="P:phenylalanyl-tRNA aminoacylation"/>
    <property type="evidence" value="ECO:0007669"/>
    <property type="project" value="TreeGrafter"/>
</dbReference>
<protein>
    <recommendedName>
        <fullName evidence="2">phenylalanine--tRNA ligase</fullName>
        <ecNumber evidence="2">6.1.1.20</ecNumber>
    </recommendedName>
    <alternativeName>
        <fullName evidence="9">Phenylalanyl-tRNA synthetase</fullName>
    </alternativeName>
</protein>
<proteinExistence type="inferred from homology"/>
<comment type="catalytic activity">
    <reaction evidence="10">
        <text>tRNA(Phe) + L-phenylalanine + ATP = L-phenylalanyl-tRNA(Phe) + AMP + diphosphate + H(+)</text>
        <dbReference type="Rhea" id="RHEA:19413"/>
        <dbReference type="Rhea" id="RHEA-COMP:9668"/>
        <dbReference type="Rhea" id="RHEA-COMP:9699"/>
        <dbReference type="ChEBI" id="CHEBI:15378"/>
        <dbReference type="ChEBI" id="CHEBI:30616"/>
        <dbReference type="ChEBI" id="CHEBI:33019"/>
        <dbReference type="ChEBI" id="CHEBI:58095"/>
        <dbReference type="ChEBI" id="CHEBI:78442"/>
        <dbReference type="ChEBI" id="CHEBI:78531"/>
        <dbReference type="ChEBI" id="CHEBI:456215"/>
        <dbReference type="EC" id="6.1.1.20"/>
    </reaction>
</comment>
<sequence length="382" mass="44380">MQDNQYKAPDGGEKSIINDLNKREDADALRMKRYLSMPDLSRTLGSPIKALIDKVKAIENFKDFEDIKIPEIVPVDISFDLFDFPADHPTRSKSDTYYVDDKNILRTQTTVSWYYYLTSESGKEKIKNNKPIGVLSYGKVYRKDEIDRNHMNVFHQIDGWYIVPKEKGVIVVKDLENILIKITQAIFGEKIKYRLNPDTFPYTNPSLEMEINKGGYWVEVLGCGMIKGSVLEKLGVDSKNYTGWAFGFGLERLAMISMELPDIRLLWSEDQRVKKQLKLGNKYKEVSKYPPIVRDISFIVDTNFVPNNYFDLIREVIGEDLAEEVKLIDKYEDKQKFGKNKVSYAFRIIYRSLDRTLTNAEVDIMHKKLEKETTKVFLANVR</sequence>
<dbReference type="InterPro" id="IPR005121">
    <property type="entry name" value="Fdx_antiC-bd"/>
</dbReference>
<dbReference type="SMART" id="SM00896">
    <property type="entry name" value="FDX-ACB"/>
    <property type="match status" value="1"/>
</dbReference>
<evidence type="ECO:0000256" key="3">
    <source>
        <dbReference type="ARBA" id="ARBA00022598"/>
    </source>
</evidence>
<evidence type="ECO:0000256" key="4">
    <source>
        <dbReference type="ARBA" id="ARBA00022741"/>
    </source>
</evidence>
<dbReference type="PROSITE" id="PS51447">
    <property type="entry name" value="FDX_ACB"/>
    <property type="match status" value="1"/>
</dbReference>
<feature type="domain" description="Aminoacyl-transfer RNA synthetases class-II family profile" evidence="11">
    <location>
        <begin position="131"/>
        <end position="291"/>
    </location>
</feature>
<dbReference type="PANTHER" id="PTHR11538">
    <property type="entry name" value="PHENYLALANYL-TRNA SYNTHETASE"/>
    <property type="match status" value="1"/>
</dbReference>
<dbReference type="InterPro" id="IPR002319">
    <property type="entry name" value="Phenylalanyl-tRNA_Synthase"/>
</dbReference>
<dbReference type="SUPFAM" id="SSF55681">
    <property type="entry name" value="Class II aaRS and biotin synthetases"/>
    <property type="match status" value="1"/>
</dbReference>
<organism evidence="13 14">
    <name type="scientific">Candidatus Zambryskibacteria bacterium RIFCSPLOWO2_12_FULL_39_16</name>
    <dbReference type="NCBI Taxonomy" id="1802775"/>
    <lineage>
        <taxon>Bacteria</taxon>
        <taxon>Candidatus Zambryskiibacteriota</taxon>
    </lineage>
</organism>
<name>A0A1G2UR46_9BACT</name>
<dbReference type="Pfam" id="PF01409">
    <property type="entry name" value="tRNA-synt_2d"/>
    <property type="match status" value="1"/>
</dbReference>
<keyword evidence="6" id="KW-0648">Protein biosynthesis</keyword>
<accession>A0A1G2UR46</accession>
<dbReference type="EC" id="6.1.1.20" evidence="2"/>
<dbReference type="AlphaFoldDB" id="A0A1G2UR46"/>
<gene>
    <name evidence="13" type="ORF">A3G46_01120</name>
</gene>
<keyword evidence="5" id="KW-0067">ATP-binding</keyword>
<keyword evidence="3" id="KW-0436">Ligase</keyword>
<evidence type="ECO:0000256" key="10">
    <source>
        <dbReference type="ARBA" id="ARBA00049255"/>
    </source>
</evidence>
<dbReference type="Gene3D" id="3.30.70.380">
    <property type="entry name" value="Ferrodoxin-fold anticodon-binding domain"/>
    <property type="match status" value="1"/>
</dbReference>
<dbReference type="InterPro" id="IPR045864">
    <property type="entry name" value="aa-tRNA-synth_II/BPL/LPL"/>
</dbReference>